<evidence type="ECO:0000256" key="5">
    <source>
        <dbReference type="ARBA" id="ARBA00023210"/>
    </source>
</evidence>
<dbReference type="AlphaFoldDB" id="A0A382L4S0"/>
<organism evidence="10">
    <name type="scientific">marine metagenome</name>
    <dbReference type="NCBI Taxonomy" id="408172"/>
    <lineage>
        <taxon>unclassified sequences</taxon>
        <taxon>metagenomes</taxon>
        <taxon>ecological metagenomes</taxon>
    </lineage>
</organism>
<keyword evidence="5" id="KW-0717">Septation</keyword>
<dbReference type="PANTHER" id="PTHR34981:SF1">
    <property type="entry name" value="CELL DIVISION PROTEIN ZAPA"/>
    <property type="match status" value="1"/>
</dbReference>
<dbReference type="InterPro" id="IPR007838">
    <property type="entry name" value="Cell_div_ZapA-like"/>
</dbReference>
<proteinExistence type="predicted"/>
<dbReference type="Gene3D" id="3.30.160.880">
    <property type="entry name" value="Cell division protein ZapA protomer, N-terminal domain"/>
    <property type="match status" value="1"/>
</dbReference>
<dbReference type="GO" id="GO:0000921">
    <property type="term" value="P:septin ring assembly"/>
    <property type="evidence" value="ECO:0007669"/>
    <property type="project" value="TreeGrafter"/>
</dbReference>
<gene>
    <name evidence="10" type="ORF">METZ01_LOCUS283659</name>
</gene>
<accession>A0A382L4S0</accession>
<evidence type="ECO:0000256" key="1">
    <source>
        <dbReference type="ARBA" id="ARBA00004496"/>
    </source>
</evidence>
<dbReference type="GO" id="GO:0032153">
    <property type="term" value="C:cell division site"/>
    <property type="evidence" value="ECO:0007669"/>
    <property type="project" value="TreeGrafter"/>
</dbReference>
<dbReference type="InterPro" id="IPR042233">
    <property type="entry name" value="Cell_div_ZapA_N"/>
</dbReference>
<dbReference type="Pfam" id="PF05164">
    <property type="entry name" value="ZapA"/>
    <property type="match status" value="1"/>
</dbReference>
<protein>
    <recommendedName>
        <fullName evidence="2">Cell division protein ZapA</fullName>
    </recommendedName>
    <alternativeName>
        <fullName evidence="9">Z ring-associated protein ZapA</fullName>
    </alternativeName>
</protein>
<dbReference type="GO" id="GO:0005829">
    <property type="term" value="C:cytosol"/>
    <property type="evidence" value="ECO:0007669"/>
    <property type="project" value="TreeGrafter"/>
</dbReference>
<dbReference type="Gene3D" id="1.20.5.50">
    <property type="match status" value="1"/>
</dbReference>
<evidence type="ECO:0000256" key="2">
    <source>
        <dbReference type="ARBA" id="ARBA00015195"/>
    </source>
</evidence>
<keyword evidence="3" id="KW-0963">Cytoplasm</keyword>
<dbReference type="GO" id="GO:0043093">
    <property type="term" value="P:FtsZ-dependent cytokinesis"/>
    <property type="evidence" value="ECO:0007669"/>
    <property type="project" value="TreeGrafter"/>
</dbReference>
<evidence type="ECO:0000256" key="7">
    <source>
        <dbReference type="ARBA" id="ARBA00024910"/>
    </source>
</evidence>
<dbReference type="SUPFAM" id="SSF102829">
    <property type="entry name" value="Cell division protein ZapA-like"/>
    <property type="match status" value="1"/>
</dbReference>
<dbReference type="EMBL" id="UINC01084294">
    <property type="protein sequence ID" value="SVC30805.1"/>
    <property type="molecule type" value="Genomic_DNA"/>
</dbReference>
<keyword evidence="6" id="KW-0131">Cell cycle</keyword>
<comment type="function">
    <text evidence="7">Activator of cell division through the inhibition of FtsZ GTPase activity, therefore promoting FtsZ assembly into bundles of protofilaments necessary for the formation of the division Z ring. It is recruited early at mid-cell but it is not essential for cell division.</text>
</comment>
<evidence type="ECO:0000256" key="8">
    <source>
        <dbReference type="ARBA" id="ARBA00026068"/>
    </source>
</evidence>
<name>A0A382L4S0_9ZZZZ</name>
<reference evidence="10" key="1">
    <citation type="submission" date="2018-05" db="EMBL/GenBank/DDBJ databases">
        <authorList>
            <person name="Lanie J.A."/>
            <person name="Ng W.-L."/>
            <person name="Kazmierczak K.M."/>
            <person name="Andrzejewski T.M."/>
            <person name="Davidsen T.M."/>
            <person name="Wayne K.J."/>
            <person name="Tettelin H."/>
            <person name="Glass J.I."/>
            <person name="Rusch D."/>
            <person name="Podicherti R."/>
            <person name="Tsui H.-C.T."/>
            <person name="Winkler M.E."/>
        </authorList>
    </citation>
    <scope>NUCLEOTIDE SEQUENCE</scope>
</reference>
<evidence type="ECO:0000313" key="10">
    <source>
        <dbReference type="EMBL" id="SVC30805.1"/>
    </source>
</evidence>
<comment type="subcellular location">
    <subcellularLocation>
        <location evidence="1">Cytoplasm</location>
    </subcellularLocation>
</comment>
<evidence type="ECO:0000256" key="4">
    <source>
        <dbReference type="ARBA" id="ARBA00022618"/>
    </source>
</evidence>
<dbReference type="PANTHER" id="PTHR34981">
    <property type="entry name" value="CELL DIVISION PROTEIN ZAPA"/>
    <property type="match status" value="1"/>
</dbReference>
<comment type="subunit">
    <text evidence="8">Homodimer. Interacts with FtsZ.</text>
</comment>
<dbReference type="GO" id="GO:0000917">
    <property type="term" value="P:division septum assembly"/>
    <property type="evidence" value="ECO:0007669"/>
    <property type="project" value="UniProtKB-KW"/>
</dbReference>
<dbReference type="InterPro" id="IPR036192">
    <property type="entry name" value="Cell_div_ZapA-like_sf"/>
</dbReference>
<keyword evidence="4" id="KW-0132">Cell division</keyword>
<evidence type="ECO:0000256" key="9">
    <source>
        <dbReference type="ARBA" id="ARBA00033158"/>
    </source>
</evidence>
<evidence type="ECO:0000256" key="3">
    <source>
        <dbReference type="ARBA" id="ARBA00022490"/>
    </source>
</evidence>
<evidence type="ECO:0000256" key="6">
    <source>
        <dbReference type="ARBA" id="ARBA00023306"/>
    </source>
</evidence>
<dbReference type="GO" id="GO:0030428">
    <property type="term" value="C:cell septum"/>
    <property type="evidence" value="ECO:0007669"/>
    <property type="project" value="TreeGrafter"/>
</dbReference>
<sequence>MNDRKPEAVLVRIGGKDYSIRSDGDPEYTRKCAEYVNKRMHAIKREVGPLEPERLAMLAALSIADTLFQVEQEEENACMEVTASIEKMVGTLERAISEE</sequence>